<dbReference type="RefSeq" id="XP_033576124.1">
    <property type="nucleotide sequence ID" value="XM_033720191.1"/>
</dbReference>
<organism evidence="2">
    <name type="scientific">Mytilinidion resinicola</name>
    <dbReference type="NCBI Taxonomy" id="574789"/>
    <lineage>
        <taxon>Eukaryota</taxon>
        <taxon>Fungi</taxon>
        <taxon>Dikarya</taxon>
        <taxon>Ascomycota</taxon>
        <taxon>Pezizomycotina</taxon>
        <taxon>Dothideomycetes</taxon>
        <taxon>Pleosporomycetidae</taxon>
        <taxon>Mytilinidiales</taxon>
        <taxon>Mytilinidiaceae</taxon>
        <taxon>Mytilinidion</taxon>
    </lineage>
</organism>
<evidence type="ECO:0000256" key="1">
    <source>
        <dbReference type="SAM" id="Phobius"/>
    </source>
</evidence>
<keyword evidence="1" id="KW-0812">Transmembrane</keyword>
<protein>
    <submittedName>
        <fullName evidence="2 4">Uncharacterized protein</fullName>
    </submittedName>
</protein>
<sequence>MKDVPFPHENEKEKNKQVFVEIVERGMRNILSNALVALAVIGVPVGACYWVYRSR</sequence>
<accession>A0A6A6YK48</accession>
<keyword evidence="3" id="KW-1185">Reference proteome</keyword>
<evidence type="ECO:0000313" key="2">
    <source>
        <dbReference type="EMBL" id="KAF2809160.1"/>
    </source>
</evidence>
<gene>
    <name evidence="2 4" type="ORF">BDZ99DRAFT_463962</name>
</gene>
<reference evidence="2 4" key="1">
    <citation type="journal article" date="2020" name="Stud. Mycol.">
        <title>101 Dothideomycetes genomes: a test case for predicting lifestyles and emergence of pathogens.</title>
        <authorList>
            <person name="Haridas S."/>
            <person name="Albert R."/>
            <person name="Binder M."/>
            <person name="Bloem J."/>
            <person name="Labutti K."/>
            <person name="Salamov A."/>
            <person name="Andreopoulos B."/>
            <person name="Baker S."/>
            <person name="Barry K."/>
            <person name="Bills G."/>
            <person name="Bluhm B."/>
            <person name="Cannon C."/>
            <person name="Castanera R."/>
            <person name="Culley D."/>
            <person name="Daum C."/>
            <person name="Ezra D."/>
            <person name="Gonzalez J."/>
            <person name="Henrissat B."/>
            <person name="Kuo A."/>
            <person name="Liang C."/>
            <person name="Lipzen A."/>
            <person name="Lutzoni F."/>
            <person name="Magnuson J."/>
            <person name="Mondo S."/>
            <person name="Nolan M."/>
            <person name="Ohm R."/>
            <person name="Pangilinan J."/>
            <person name="Park H.-J."/>
            <person name="Ramirez L."/>
            <person name="Alfaro M."/>
            <person name="Sun H."/>
            <person name="Tritt A."/>
            <person name="Yoshinaga Y."/>
            <person name="Zwiers L.-H."/>
            <person name="Turgeon B."/>
            <person name="Goodwin S."/>
            <person name="Spatafora J."/>
            <person name="Crous P."/>
            <person name="Grigoriev I."/>
        </authorList>
    </citation>
    <scope>NUCLEOTIDE SEQUENCE</scope>
    <source>
        <strain evidence="2 4">CBS 304.34</strain>
    </source>
</reference>
<proteinExistence type="predicted"/>
<dbReference type="AlphaFoldDB" id="A0A6A6YK48"/>
<dbReference type="GeneID" id="54461084"/>
<keyword evidence="1" id="KW-1133">Transmembrane helix</keyword>
<dbReference type="EMBL" id="MU003702">
    <property type="protein sequence ID" value="KAF2809160.1"/>
    <property type="molecule type" value="Genomic_DNA"/>
</dbReference>
<name>A0A6A6YK48_9PEZI</name>
<evidence type="ECO:0000313" key="3">
    <source>
        <dbReference type="Proteomes" id="UP000504636"/>
    </source>
</evidence>
<reference evidence="4" key="2">
    <citation type="submission" date="2020-04" db="EMBL/GenBank/DDBJ databases">
        <authorList>
            <consortium name="NCBI Genome Project"/>
        </authorList>
    </citation>
    <scope>NUCLEOTIDE SEQUENCE</scope>
    <source>
        <strain evidence="4">CBS 304.34</strain>
    </source>
</reference>
<reference evidence="4" key="3">
    <citation type="submission" date="2025-04" db="UniProtKB">
        <authorList>
            <consortium name="RefSeq"/>
        </authorList>
    </citation>
    <scope>IDENTIFICATION</scope>
    <source>
        <strain evidence="4">CBS 304.34</strain>
    </source>
</reference>
<feature type="transmembrane region" description="Helical" evidence="1">
    <location>
        <begin position="30"/>
        <end position="52"/>
    </location>
</feature>
<keyword evidence="1" id="KW-0472">Membrane</keyword>
<dbReference type="Proteomes" id="UP000504636">
    <property type="component" value="Unplaced"/>
</dbReference>
<evidence type="ECO:0000313" key="4">
    <source>
        <dbReference type="RefSeq" id="XP_033576124.1"/>
    </source>
</evidence>